<gene>
    <name evidence="1" type="ORF">BBGANOMO_00034</name>
</gene>
<proteinExistence type="predicted"/>
<sequence>METLKILEKRENLNWEYDDEADVLYISIGEPKPAEGFDIGTGVIARVDPETKELVGLTIIGLSEKILREIKL</sequence>
<organism evidence="1">
    <name type="scientific">Candidatus Methanophagaceae archaeon ANME-1 ERB6</name>
    <dbReference type="NCBI Taxonomy" id="2759912"/>
    <lineage>
        <taxon>Archaea</taxon>
        <taxon>Methanobacteriati</taxon>
        <taxon>Methanobacteriota</taxon>
        <taxon>Stenosarchaea group</taxon>
        <taxon>Methanomicrobia</taxon>
        <taxon>Candidatus Methanophagales</taxon>
        <taxon>Candidatus Methanophagaceae</taxon>
    </lineage>
</organism>
<evidence type="ECO:0008006" key="2">
    <source>
        <dbReference type="Google" id="ProtNLM"/>
    </source>
</evidence>
<dbReference type="AlphaFoldDB" id="A0A7G9YSH6"/>
<evidence type="ECO:0000313" key="1">
    <source>
        <dbReference type="EMBL" id="QNO50960.1"/>
    </source>
</evidence>
<reference evidence="1" key="1">
    <citation type="submission" date="2020-06" db="EMBL/GenBank/DDBJ databases">
        <title>Unique genomic features of the anaerobic methanotrophic archaea.</title>
        <authorList>
            <person name="Chadwick G.L."/>
            <person name="Skennerton C.T."/>
            <person name="Laso-Perez R."/>
            <person name="Leu A.O."/>
            <person name="Speth D.R."/>
            <person name="Yu H."/>
            <person name="Morgan-Lang C."/>
            <person name="Hatzenpichler R."/>
            <person name="Goudeau D."/>
            <person name="Malmstrom R."/>
            <person name="Brazelton W.J."/>
            <person name="Woyke T."/>
            <person name="Hallam S.J."/>
            <person name="Tyson G.W."/>
            <person name="Wegener G."/>
            <person name="Boetius A."/>
            <person name="Orphan V."/>
        </authorList>
    </citation>
    <scope>NUCLEOTIDE SEQUENCE</scope>
</reference>
<name>A0A7G9YSH6_9EURY</name>
<dbReference type="InterPro" id="IPR019270">
    <property type="entry name" value="DUF2283"/>
</dbReference>
<protein>
    <recommendedName>
        <fullName evidence="2">DUF2283 domain-containing protein</fullName>
    </recommendedName>
</protein>
<dbReference type="Pfam" id="PF10049">
    <property type="entry name" value="DUF2283"/>
    <property type="match status" value="1"/>
</dbReference>
<accession>A0A7G9YSH6</accession>
<dbReference type="EMBL" id="MT631456">
    <property type="protein sequence ID" value="QNO50960.1"/>
    <property type="molecule type" value="Genomic_DNA"/>
</dbReference>